<dbReference type="InterPro" id="IPR016158">
    <property type="entry name" value="Cullin_homology"/>
</dbReference>
<dbReference type="PROSITE" id="PS50069">
    <property type="entry name" value="CULLIN_2"/>
    <property type="match status" value="1"/>
</dbReference>
<name>A0AAN9JQD5_CLITE</name>
<dbReference type="PANTHER" id="PTHR11932">
    <property type="entry name" value="CULLIN"/>
    <property type="match status" value="1"/>
</dbReference>
<sequence length="167" mass="19195">MVRETSLGIQRRVACVFTEEVYGDRDWAYGSFPLEEYIQALDHSKDEMYYNYSLGMCYSKDTMMMGVDYYQIESEIKSLWAEGNVSIVVGENTKIRVDELIAKFWNEKLRAGNKGTSKEELKGTLDKCCYHGKDVFKAFYKKDLAKRLLLGKSASIDAEKSMISKVL</sequence>
<dbReference type="Gene3D" id="1.20.1310.10">
    <property type="entry name" value="Cullin Repeats"/>
    <property type="match status" value="1"/>
</dbReference>
<comment type="caution">
    <text evidence="4">The sequence shown here is derived from an EMBL/GenBank/DDBJ whole genome shotgun (WGS) entry which is preliminary data.</text>
</comment>
<dbReference type="Proteomes" id="UP001359559">
    <property type="component" value="Unassembled WGS sequence"/>
</dbReference>
<dbReference type="Pfam" id="PF00888">
    <property type="entry name" value="Cullin"/>
    <property type="match status" value="1"/>
</dbReference>
<reference evidence="4 5" key="1">
    <citation type="submission" date="2024-01" db="EMBL/GenBank/DDBJ databases">
        <title>The genomes of 5 underutilized Papilionoideae crops provide insights into root nodulation and disease resistance.</title>
        <authorList>
            <person name="Yuan L."/>
        </authorList>
    </citation>
    <scope>NUCLEOTIDE SEQUENCE [LARGE SCALE GENOMIC DNA]</scope>
    <source>
        <strain evidence="4">LY-2023</strain>
        <tissue evidence="4">Leaf</tissue>
    </source>
</reference>
<evidence type="ECO:0000259" key="3">
    <source>
        <dbReference type="PROSITE" id="PS50069"/>
    </source>
</evidence>
<dbReference type="InterPro" id="IPR036317">
    <property type="entry name" value="Cullin_homology_sf"/>
</dbReference>
<dbReference type="AlphaFoldDB" id="A0AAN9JQD5"/>
<dbReference type="InterPro" id="IPR045093">
    <property type="entry name" value="Cullin"/>
</dbReference>
<evidence type="ECO:0000313" key="5">
    <source>
        <dbReference type="Proteomes" id="UP001359559"/>
    </source>
</evidence>
<keyword evidence="5" id="KW-1185">Reference proteome</keyword>
<evidence type="ECO:0000313" key="4">
    <source>
        <dbReference type="EMBL" id="KAK7302426.1"/>
    </source>
</evidence>
<dbReference type="EMBL" id="JAYKXN010000003">
    <property type="protein sequence ID" value="KAK7302426.1"/>
    <property type="molecule type" value="Genomic_DNA"/>
</dbReference>
<protein>
    <recommendedName>
        <fullName evidence="3">Cullin family profile domain-containing protein</fullName>
    </recommendedName>
</protein>
<accession>A0AAN9JQD5</accession>
<organism evidence="4 5">
    <name type="scientific">Clitoria ternatea</name>
    <name type="common">Butterfly pea</name>
    <dbReference type="NCBI Taxonomy" id="43366"/>
    <lineage>
        <taxon>Eukaryota</taxon>
        <taxon>Viridiplantae</taxon>
        <taxon>Streptophyta</taxon>
        <taxon>Embryophyta</taxon>
        <taxon>Tracheophyta</taxon>
        <taxon>Spermatophyta</taxon>
        <taxon>Magnoliopsida</taxon>
        <taxon>eudicotyledons</taxon>
        <taxon>Gunneridae</taxon>
        <taxon>Pentapetalae</taxon>
        <taxon>rosids</taxon>
        <taxon>fabids</taxon>
        <taxon>Fabales</taxon>
        <taxon>Fabaceae</taxon>
        <taxon>Papilionoideae</taxon>
        <taxon>50 kb inversion clade</taxon>
        <taxon>NPAAA clade</taxon>
        <taxon>indigoferoid/millettioid clade</taxon>
        <taxon>Phaseoleae</taxon>
        <taxon>Clitoria</taxon>
    </lineage>
</organism>
<comment type="similarity">
    <text evidence="1 2">Belongs to the cullin family.</text>
</comment>
<evidence type="ECO:0000256" key="2">
    <source>
        <dbReference type="RuleBase" id="RU003829"/>
    </source>
</evidence>
<dbReference type="GO" id="GO:0031625">
    <property type="term" value="F:ubiquitin protein ligase binding"/>
    <property type="evidence" value="ECO:0007669"/>
    <property type="project" value="InterPro"/>
</dbReference>
<dbReference type="GO" id="GO:0006511">
    <property type="term" value="P:ubiquitin-dependent protein catabolic process"/>
    <property type="evidence" value="ECO:0007669"/>
    <property type="project" value="InterPro"/>
</dbReference>
<proteinExistence type="inferred from homology"/>
<dbReference type="SUPFAM" id="SSF75632">
    <property type="entry name" value="Cullin homology domain"/>
    <property type="match status" value="1"/>
</dbReference>
<feature type="domain" description="Cullin family profile" evidence="3">
    <location>
        <begin position="96"/>
        <end position="167"/>
    </location>
</feature>
<gene>
    <name evidence="4" type="ORF">RJT34_13316</name>
</gene>
<dbReference type="InterPro" id="IPR001373">
    <property type="entry name" value="Cullin_N"/>
</dbReference>
<evidence type="ECO:0000256" key="1">
    <source>
        <dbReference type="PROSITE-ProRule" id="PRU00330"/>
    </source>
</evidence>